<reference evidence="1 2" key="1">
    <citation type="journal article" date="2016" name="Nat. Commun.">
        <title>Thousands of microbial genomes shed light on interconnected biogeochemical processes in an aquifer system.</title>
        <authorList>
            <person name="Anantharaman K."/>
            <person name="Brown C.T."/>
            <person name="Hug L.A."/>
            <person name="Sharon I."/>
            <person name="Castelle C.J."/>
            <person name="Probst A.J."/>
            <person name="Thomas B.C."/>
            <person name="Singh A."/>
            <person name="Wilkins M.J."/>
            <person name="Karaoz U."/>
            <person name="Brodie E.L."/>
            <person name="Williams K.H."/>
            <person name="Hubbard S.S."/>
            <person name="Banfield J.F."/>
        </authorList>
    </citation>
    <scope>NUCLEOTIDE SEQUENCE [LARGE SCALE GENOMIC DNA]</scope>
</reference>
<protein>
    <submittedName>
        <fullName evidence="1">Uncharacterized protein</fullName>
    </submittedName>
</protein>
<dbReference type="EMBL" id="MGFQ01000035">
    <property type="protein sequence ID" value="OGM08892.1"/>
    <property type="molecule type" value="Genomic_DNA"/>
</dbReference>
<evidence type="ECO:0000313" key="1">
    <source>
        <dbReference type="EMBL" id="OGM08892.1"/>
    </source>
</evidence>
<evidence type="ECO:0000313" key="2">
    <source>
        <dbReference type="Proteomes" id="UP000176939"/>
    </source>
</evidence>
<dbReference type="AlphaFoldDB" id="A0A1F7X1C8"/>
<name>A0A1F7X1C8_9BACT</name>
<sequence length="270" mass="31162">MAQEIKEKKMVPQPVGKIVTLAVVPNNREARTYLKKPYMTTPVWDQKKGVYLTGREGMNAIDVTKRNKIFPIDPYEHYPVTHLMKLDLTGERDQYFLEYLLTQPRIAASKAQMESNPGKYYFYIVDMEGEAESSLTLADRIFEAEDLVRSNLAHKDYKSLGIWLGIDVGVLTDTQLKDSLVGTNGVVRKSPDMVIQFFDKNNSDILFVKELAHYRIIYKDSQGRGFYVSPKMEVFLGMTFAEVVSFMRKDDNEPYLIKWSSELKEKKETL</sequence>
<dbReference type="Proteomes" id="UP000176939">
    <property type="component" value="Unassembled WGS sequence"/>
</dbReference>
<accession>A0A1F7X1C8</accession>
<organism evidence="1 2">
    <name type="scientific">Candidatus Woesebacteria bacterium RBG_13_36_22</name>
    <dbReference type="NCBI Taxonomy" id="1802478"/>
    <lineage>
        <taxon>Bacteria</taxon>
        <taxon>Candidatus Woeseibacteriota</taxon>
    </lineage>
</organism>
<gene>
    <name evidence="1" type="ORF">A2Z67_02685</name>
</gene>
<comment type="caution">
    <text evidence="1">The sequence shown here is derived from an EMBL/GenBank/DDBJ whole genome shotgun (WGS) entry which is preliminary data.</text>
</comment>
<proteinExistence type="predicted"/>